<feature type="active site" description="Phosphocysteine intermediate; for EIIB activity" evidence="11">
    <location>
        <position position="488"/>
    </location>
</feature>
<keyword evidence="8" id="KW-0418">Kinase</keyword>
<feature type="domain" description="PTS EIIB type-1" evidence="13">
    <location>
        <begin position="466"/>
        <end position="546"/>
    </location>
</feature>
<evidence type="ECO:0000313" key="15">
    <source>
        <dbReference type="EMBL" id="MDK9580618.1"/>
    </source>
</evidence>
<dbReference type="InterPro" id="IPR013013">
    <property type="entry name" value="PTS_EIIC_1"/>
</dbReference>
<dbReference type="SUPFAM" id="SSF55604">
    <property type="entry name" value="Glucose permease domain IIB"/>
    <property type="match status" value="1"/>
</dbReference>
<evidence type="ECO:0000313" key="16">
    <source>
        <dbReference type="Proteomes" id="UP001225134"/>
    </source>
</evidence>
<feature type="transmembrane region" description="Helical" evidence="12">
    <location>
        <begin position="141"/>
        <end position="163"/>
    </location>
</feature>
<dbReference type="Proteomes" id="UP001225134">
    <property type="component" value="Unassembled WGS sequence"/>
</dbReference>
<dbReference type="PANTHER" id="PTHR30009">
    <property type="entry name" value="CYTOCHROME C-TYPE SYNTHESIS PROTEIN AND PTS TRANSMEMBRANE COMPONENT"/>
    <property type="match status" value="1"/>
</dbReference>
<comment type="caution">
    <text evidence="15">The sequence shown here is derived from an EMBL/GenBank/DDBJ whole genome shotgun (WGS) entry which is preliminary data.</text>
</comment>
<dbReference type="InterPro" id="IPR018113">
    <property type="entry name" value="PTrfase_EIIB_Cys"/>
</dbReference>
<keyword evidence="7 12" id="KW-0812">Transmembrane</keyword>
<keyword evidence="2" id="KW-0813">Transport</keyword>
<dbReference type="Pfam" id="PF02378">
    <property type="entry name" value="PTS_EIIC"/>
    <property type="match status" value="1"/>
</dbReference>
<feature type="transmembrane region" description="Helical" evidence="12">
    <location>
        <begin position="184"/>
        <end position="204"/>
    </location>
</feature>
<evidence type="ECO:0000256" key="8">
    <source>
        <dbReference type="ARBA" id="ARBA00022777"/>
    </source>
</evidence>
<dbReference type="CDD" id="cd00212">
    <property type="entry name" value="PTS_IIB_glc"/>
    <property type="match status" value="1"/>
</dbReference>
<dbReference type="Pfam" id="PF00367">
    <property type="entry name" value="PTS_EIIB"/>
    <property type="match status" value="1"/>
</dbReference>
<dbReference type="Gene3D" id="3.30.1360.60">
    <property type="entry name" value="Glucose permease domain IIB"/>
    <property type="match status" value="1"/>
</dbReference>
<keyword evidence="9 12" id="KW-1133">Transmembrane helix</keyword>
<gene>
    <name evidence="15" type="ORF">QQA45_03705</name>
</gene>
<name>A0ABT7HJC0_9FUSO</name>
<accession>A0ABT7HJC0</accession>
<proteinExistence type="predicted"/>
<dbReference type="EMBL" id="JASSPP010000004">
    <property type="protein sequence ID" value="MDK9580618.1"/>
    <property type="molecule type" value="Genomic_DNA"/>
</dbReference>
<keyword evidence="3" id="KW-1003">Cell membrane</keyword>
<organism evidence="15 16">
    <name type="scientific">Sneathia sanguinegens</name>
    <dbReference type="NCBI Taxonomy" id="40543"/>
    <lineage>
        <taxon>Bacteria</taxon>
        <taxon>Fusobacteriati</taxon>
        <taxon>Fusobacteriota</taxon>
        <taxon>Fusobacteriia</taxon>
        <taxon>Fusobacteriales</taxon>
        <taxon>Leptotrichiaceae</taxon>
        <taxon>Sneathia</taxon>
    </lineage>
</organism>
<dbReference type="InterPro" id="IPR036878">
    <property type="entry name" value="Glu_permease_IIB"/>
</dbReference>
<keyword evidence="5" id="KW-0808">Transferase</keyword>
<evidence type="ECO:0000256" key="3">
    <source>
        <dbReference type="ARBA" id="ARBA00022475"/>
    </source>
</evidence>
<evidence type="ECO:0000256" key="10">
    <source>
        <dbReference type="ARBA" id="ARBA00023136"/>
    </source>
</evidence>
<keyword evidence="10 12" id="KW-0472">Membrane</keyword>
<dbReference type="InterPro" id="IPR003352">
    <property type="entry name" value="PTS_EIIC"/>
</dbReference>
<evidence type="ECO:0000256" key="5">
    <source>
        <dbReference type="ARBA" id="ARBA00022679"/>
    </source>
</evidence>
<dbReference type="InterPro" id="IPR050429">
    <property type="entry name" value="PTS_Glucose_EIICBA"/>
</dbReference>
<evidence type="ECO:0000256" key="9">
    <source>
        <dbReference type="ARBA" id="ARBA00022989"/>
    </source>
</evidence>
<comment type="subcellular location">
    <subcellularLocation>
        <location evidence="1">Cell membrane</location>
        <topology evidence="1">Multi-pass membrane protein</topology>
    </subcellularLocation>
</comment>
<sequence>MERNKVVVAFEKFGRSFLLPVSVLPAAGILKGIGSAFTNSNTIKMYSFLDVKFLQIFMKLLVTLGDVAFKNLPLMFAVGVCVGLAKKEKGSAALSAVLGFLSFHYIINFLLKVTNTLVVSDGLTKAQVSQLMAQSMQTKVLGIQTMDLNVFGGLIVGVVAYYVHKKALNVQLPQVIGFFSGPRFVPIIVMPAMAIVASIMFVIWPTVQHGINFVSVMILKSGYIGTFLYALAERFLLPFGLHHGLNWPIRTTELGGTFVINGKTVCGTINAYMASIGDANTKIDPNITRFSSGKFVYNMFGLPGAAYAMYKTAKKENKKMVASLLFAAAGTSFLTGITEPLEFTFLFVAPMLYAVHAFLAGLTLLAMHIMGAAFLTPTGHGLINFIIYGVLQGTRTKWYLLPIAGVVCFIVYYFVFKFMILKFDYKTPGREGNIEDIHISTKEEARSKYGLKTLKDEKNKTKMDKHEQALGLIECYGGKDNIVSVDACITRLRIDVKDKSIVDKERIKKEFKAMGVTENGMQVQSIYGAHAQVLKMEIIDILGLED</sequence>
<evidence type="ECO:0000256" key="4">
    <source>
        <dbReference type="ARBA" id="ARBA00022597"/>
    </source>
</evidence>
<feature type="transmembrane region" description="Helical" evidence="12">
    <location>
        <begin position="397"/>
        <end position="416"/>
    </location>
</feature>
<dbReference type="PROSITE" id="PS51098">
    <property type="entry name" value="PTS_EIIB_TYPE_1"/>
    <property type="match status" value="1"/>
</dbReference>
<evidence type="ECO:0000259" key="14">
    <source>
        <dbReference type="PROSITE" id="PS51103"/>
    </source>
</evidence>
<evidence type="ECO:0000256" key="11">
    <source>
        <dbReference type="PROSITE-ProRule" id="PRU00421"/>
    </source>
</evidence>
<evidence type="ECO:0000259" key="13">
    <source>
        <dbReference type="PROSITE" id="PS51098"/>
    </source>
</evidence>
<dbReference type="PROSITE" id="PS51103">
    <property type="entry name" value="PTS_EIIC_TYPE_1"/>
    <property type="match status" value="1"/>
</dbReference>
<dbReference type="InterPro" id="IPR001996">
    <property type="entry name" value="PTS_IIB_1"/>
</dbReference>
<feature type="transmembrane region" description="Helical" evidence="12">
    <location>
        <begin position="92"/>
        <end position="111"/>
    </location>
</feature>
<feature type="transmembrane region" description="Helical" evidence="12">
    <location>
        <begin position="320"/>
        <end position="337"/>
    </location>
</feature>
<evidence type="ECO:0000256" key="7">
    <source>
        <dbReference type="ARBA" id="ARBA00022692"/>
    </source>
</evidence>
<feature type="transmembrane region" description="Helical" evidence="12">
    <location>
        <begin position="210"/>
        <end position="232"/>
    </location>
</feature>
<feature type="transmembrane region" description="Helical" evidence="12">
    <location>
        <begin position="67"/>
        <end position="85"/>
    </location>
</feature>
<reference evidence="15 16" key="1">
    <citation type="submission" date="2023-06" db="EMBL/GenBank/DDBJ databases">
        <title>Antibody response to the Sneathia vaginalis cytopathogenic toxin A during pregnancy.</title>
        <authorList>
            <person name="Mccoy Z.T."/>
            <person name="Serrano M.G."/>
            <person name="Spaine K."/>
            <person name="Edwards D.J."/>
            <person name="Buck G.A."/>
            <person name="Jefferson K."/>
        </authorList>
    </citation>
    <scope>NUCLEOTIDE SEQUENCE [LARGE SCALE GENOMIC DNA]</scope>
    <source>
        <strain evidence="15 16">CCUG 42621</strain>
    </source>
</reference>
<evidence type="ECO:0000256" key="12">
    <source>
        <dbReference type="SAM" id="Phobius"/>
    </source>
</evidence>
<dbReference type="PROSITE" id="PS01035">
    <property type="entry name" value="PTS_EIIB_TYPE_1_CYS"/>
    <property type="match status" value="1"/>
</dbReference>
<evidence type="ECO:0000256" key="2">
    <source>
        <dbReference type="ARBA" id="ARBA00022448"/>
    </source>
</evidence>
<feature type="domain" description="PTS EIIC type-1" evidence="14">
    <location>
        <begin position="4"/>
        <end position="432"/>
    </location>
</feature>
<feature type="transmembrane region" description="Helical" evidence="12">
    <location>
        <begin position="372"/>
        <end position="391"/>
    </location>
</feature>
<evidence type="ECO:0000256" key="1">
    <source>
        <dbReference type="ARBA" id="ARBA00004651"/>
    </source>
</evidence>
<feature type="transmembrane region" description="Helical" evidence="12">
    <location>
        <begin position="343"/>
        <end position="365"/>
    </location>
</feature>
<keyword evidence="16" id="KW-1185">Reference proteome</keyword>
<protein>
    <submittedName>
        <fullName evidence="15">PTS transporter subunit EIIC</fullName>
    </submittedName>
</protein>
<keyword evidence="4" id="KW-0762">Sugar transport</keyword>
<dbReference type="NCBIfam" id="TIGR00826">
    <property type="entry name" value="EIIB_glc"/>
    <property type="match status" value="1"/>
</dbReference>
<evidence type="ECO:0000256" key="6">
    <source>
        <dbReference type="ARBA" id="ARBA00022683"/>
    </source>
</evidence>
<keyword evidence="6" id="KW-0598">Phosphotransferase system</keyword>
<dbReference type="PANTHER" id="PTHR30009:SF12">
    <property type="entry name" value="PHOSPHOTRANSFERASE IIC COMPONENT GLVC"/>
    <property type="match status" value="1"/>
</dbReference>
<dbReference type="RefSeq" id="WP_277284215.1">
    <property type="nucleotide sequence ID" value="NZ_CAMYDT010000019.1"/>
</dbReference>